<reference evidence="2 3" key="1">
    <citation type="submission" date="2019-06" db="EMBL/GenBank/DDBJ databases">
        <authorList>
            <person name="Lee I."/>
            <person name="Jang G.I."/>
            <person name="Hwang C.Y."/>
        </authorList>
    </citation>
    <scope>NUCLEOTIDE SEQUENCE [LARGE SCALE GENOMIC DNA]</scope>
    <source>
        <strain evidence="2 3">PAMC 28131</strain>
    </source>
</reference>
<keyword evidence="1" id="KW-0732">Signal</keyword>
<dbReference type="SUPFAM" id="SSF81901">
    <property type="entry name" value="HCP-like"/>
    <property type="match status" value="1"/>
</dbReference>
<dbReference type="InterPro" id="IPR011990">
    <property type="entry name" value="TPR-like_helical_dom_sf"/>
</dbReference>
<organism evidence="2 3">
    <name type="scientific">Sandaracinobacter neustonicus</name>
    <dbReference type="NCBI Taxonomy" id="1715348"/>
    <lineage>
        <taxon>Bacteria</taxon>
        <taxon>Pseudomonadati</taxon>
        <taxon>Pseudomonadota</taxon>
        <taxon>Alphaproteobacteria</taxon>
        <taxon>Sphingomonadales</taxon>
        <taxon>Sphingosinicellaceae</taxon>
        <taxon>Sandaracinobacter</taxon>
    </lineage>
</organism>
<dbReference type="PANTHER" id="PTHR11102">
    <property type="entry name" value="SEL-1-LIKE PROTEIN"/>
    <property type="match status" value="1"/>
</dbReference>
<gene>
    <name evidence="2" type="ORF">FJQ54_11350</name>
</gene>
<dbReference type="AlphaFoldDB" id="A0A501XIW8"/>
<name>A0A501XIW8_9SPHN</name>
<feature type="chain" id="PRO_5021333055" evidence="1">
    <location>
        <begin position="27"/>
        <end position="173"/>
    </location>
</feature>
<dbReference type="EMBL" id="VFSU01000026">
    <property type="protein sequence ID" value="TPE60582.1"/>
    <property type="molecule type" value="Genomic_DNA"/>
</dbReference>
<dbReference type="RefSeq" id="WP_140928518.1">
    <property type="nucleotide sequence ID" value="NZ_VFSU01000026.1"/>
</dbReference>
<dbReference type="PANTHER" id="PTHR11102:SF160">
    <property type="entry name" value="ERAD-ASSOCIATED E3 UBIQUITIN-PROTEIN LIGASE COMPONENT HRD3"/>
    <property type="match status" value="1"/>
</dbReference>
<dbReference type="InterPro" id="IPR006597">
    <property type="entry name" value="Sel1-like"/>
</dbReference>
<keyword evidence="3" id="KW-1185">Reference proteome</keyword>
<proteinExistence type="predicted"/>
<dbReference type="InterPro" id="IPR050767">
    <property type="entry name" value="Sel1_AlgK"/>
</dbReference>
<sequence length="173" mass="17864">MTDRKSRAAVVLAGLLALSPIIPASAAMGPPQRPGQPATQALEDLPTNTLLSRGVAAFKAADYATARDHFRILAQRENPTAETLLGTMTAKGQGAAKDDAIAAAWYLRAARRGYAPAQLALADAFARGRGVPQDTARAHTLAKAAASQGLPGAAQLASRLGPERYAMLAGGRP</sequence>
<feature type="signal peptide" evidence="1">
    <location>
        <begin position="1"/>
        <end position="26"/>
    </location>
</feature>
<accession>A0A501XIW8</accession>
<dbReference type="OrthoDB" id="8235393at2"/>
<evidence type="ECO:0000313" key="3">
    <source>
        <dbReference type="Proteomes" id="UP000319897"/>
    </source>
</evidence>
<protein>
    <submittedName>
        <fullName evidence="2">Sel1 repeat family protein</fullName>
    </submittedName>
</protein>
<evidence type="ECO:0000256" key="1">
    <source>
        <dbReference type="SAM" id="SignalP"/>
    </source>
</evidence>
<dbReference type="Pfam" id="PF08238">
    <property type="entry name" value="Sel1"/>
    <property type="match status" value="2"/>
</dbReference>
<dbReference type="SMART" id="SM00671">
    <property type="entry name" value="SEL1"/>
    <property type="match status" value="2"/>
</dbReference>
<comment type="caution">
    <text evidence="2">The sequence shown here is derived from an EMBL/GenBank/DDBJ whole genome shotgun (WGS) entry which is preliminary data.</text>
</comment>
<dbReference type="Proteomes" id="UP000319897">
    <property type="component" value="Unassembled WGS sequence"/>
</dbReference>
<evidence type="ECO:0000313" key="2">
    <source>
        <dbReference type="EMBL" id="TPE60582.1"/>
    </source>
</evidence>
<dbReference type="Gene3D" id="1.25.40.10">
    <property type="entry name" value="Tetratricopeptide repeat domain"/>
    <property type="match status" value="1"/>
</dbReference>